<protein>
    <submittedName>
        <fullName evidence="1">Uncharacterized protein</fullName>
    </submittedName>
</protein>
<keyword evidence="2" id="KW-1185">Reference proteome</keyword>
<gene>
    <name evidence="1" type="ORF">ACFSDX_15650</name>
</gene>
<evidence type="ECO:0000313" key="2">
    <source>
        <dbReference type="Proteomes" id="UP001597197"/>
    </source>
</evidence>
<proteinExistence type="predicted"/>
<evidence type="ECO:0000313" key="1">
    <source>
        <dbReference type="EMBL" id="MFD1873880.1"/>
    </source>
</evidence>
<sequence>MIALHATPATPALSCARLLCDEFVRRVDLADDRAEELAEKHNGSAAKYGEEIIWHLSFPKAFVELVTMTPLQEVVSILDGDCPWSNWGDTPELGLVDYCYLADILRDALADKITAQAHLRLSRALAWVEETGTVLLAEQAVLTPVASATNAPLMTASAA</sequence>
<organism evidence="1 2">
    <name type="scientific">Hymenobacter bucti</name>
    <dbReference type="NCBI Taxonomy" id="1844114"/>
    <lineage>
        <taxon>Bacteria</taxon>
        <taxon>Pseudomonadati</taxon>
        <taxon>Bacteroidota</taxon>
        <taxon>Cytophagia</taxon>
        <taxon>Cytophagales</taxon>
        <taxon>Hymenobacteraceae</taxon>
        <taxon>Hymenobacter</taxon>
    </lineage>
</organism>
<dbReference type="RefSeq" id="WP_382315159.1">
    <property type="nucleotide sequence ID" value="NZ_JBHUFD010000005.1"/>
</dbReference>
<name>A0ABW4QXZ9_9BACT</name>
<dbReference type="Proteomes" id="UP001597197">
    <property type="component" value="Unassembled WGS sequence"/>
</dbReference>
<dbReference type="EMBL" id="JBHUFD010000005">
    <property type="protein sequence ID" value="MFD1873880.1"/>
    <property type="molecule type" value="Genomic_DNA"/>
</dbReference>
<comment type="caution">
    <text evidence="1">The sequence shown here is derived from an EMBL/GenBank/DDBJ whole genome shotgun (WGS) entry which is preliminary data.</text>
</comment>
<reference evidence="2" key="1">
    <citation type="journal article" date="2019" name="Int. J. Syst. Evol. Microbiol.">
        <title>The Global Catalogue of Microorganisms (GCM) 10K type strain sequencing project: providing services to taxonomists for standard genome sequencing and annotation.</title>
        <authorList>
            <consortium name="The Broad Institute Genomics Platform"/>
            <consortium name="The Broad Institute Genome Sequencing Center for Infectious Disease"/>
            <person name="Wu L."/>
            <person name="Ma J."/>
        </authorList>
    </citation>
    <scope>NUCLEOTIDE SEQUENCE [LARGE SCALE GENOMIC DNA]</scope>
    <source>
        <strain evidence="2">CGMCC 1.15795</strain>
    </source>
</reference>
<accession>A0ABW4QXZ9</accession>